<evidence type="ECO:0000256" key="5">
    <source>
        <dbReference type="SAM" id="MobiDB-lite"/>
    </source>
</evidence>
<feature type="region of interest" description="Disordered" evidence="5">
    <location>
        <begin position="1"/>
        <end position="27"/>
    </location>
</feature>
<dbReference type="Ensembl" id="ENSBJAT00000016569.1">
    <property type="protein sequence ID" value="ENSBJAP00000016122.1"/>
    <property type="gene ID" value="ENSBJAG00000010659.1"/>
</dbReference>
<accession>A0A8C0HN37</accession>
<dbReference type="AlphaFoldDB" id="A0A8C0HN37"/>
<protein>
    <submittedName>
        <fullName evidence="8">Family with sequence similarity 234 member A</fullName>
    </submittedName>
</protein>
<proteinExistence type="predicted"/>
<dbReference type="Proteomes" id="UP000694555">
    <property type="component" value="Unplaced"/>
</dbReference>
<feature type="domain" description="FAM234A/B beta-propeller" evidence="7">
    <location>
        <begin position="436"/>
        <end position="504"/>
    </location>
</feature>
<evidence type="ECO:0000256" key="1">
    <source>
        <dbReference type="ARBA" id="ARBA00004167"/>
    </source>
</evidence>
<evidence type="ECO:0000256" key="4">
    <source>
        <dbReference type="ARBA" id="ARBA00023136"/>
    </source>
</evidence>
<keyword evidence="3 6" id="KW-1133">Transmembrane helix</keyword>
<dbReference type="PANTHER" id="PTHR21419">
    <property type="match status" value="1"/>
</dbReference>
<feature type="domain" description="FAM234A/B beta-propeller" evidence="7">
    <location>
        <begin position="300"/>
        <end position="427"/>
    </location>
</feature>
<sequence length="507" mass="56076">MDNKDSEAEIHPLKTEDVKAQENHENSVERRIVSKQSSQLSRLSRWRTAAFFISLFLCLIIVFAFSFIIPCPERPVSERTWFRNYDNAVAYQFLAIEDANEDKVQDVVFAFKASNGSSSFNRTCSDEGLPSPCAFVAAVSGTNGRALWERPAAEEVEWMECGIKQLGAAEAQGCLVVGKPVSLTAVDLRTGEWGSSDFGANYTVLTPVSVIPDVDSDGLQDLIIFIATADKVCHSEAMINPVAGPQGVAGMLFISILAGVDGLVKVSQERRESRLGFHICICCAGKKPKPCNKTIHSLESLIISLSFVSFGDIRYLAKIPGRSRENILVVNSEMAMLINAQNLQTLWTLNVSRVVRQCGVQTADLTSLSWLVRVMIVESGSGAVQWDLKLNSRAESPGPATLSTADHRSAFLIWGEYQVPGNETVSSARLFPLLCVTATLFERSRHACYVLLRGPQPSEEPGSVSLMKRKLKEDVSESRVIWLSQVAVDSEQYVRDRLYRMRFHSRV</sequence>
<organism evidence="8 9">
    <name type="scientific">Buteo japonicus</name>
    <dbReference type="NCBI Taxonomy" id="224669"/>
    <lineage>
        <taxon>Eukaryota</taxon>
        <taxon>Metazoa</taxon>
        <taxon>Chordata</taxon>
        <taxon>Craniata</taxon>
        <taxon>Vertebrata</taxon>
        <taxon>Euteleostomi</taxon>
        <taxon>Archelosauria</taxon>
        <taxon>Archosauria</taxon>
        <taxon>Dinosauria</taxon>
        <taxon>Saurischia</taxon>
        <taxon>Theropoda</taxon>
        <taxon>Coelurosauria</taxon>
        <taxon>Aves</taxon>
        <taxon>Neognathae</taxon>
        <taxon>Neoaves</taxon>
        <taxon>Telluraves</taxon>
        <taxon>Accipitrimorphae</taxon>
        <taxon>Accipitriformes</taxon>
        <taxon>Accipitridae</taxon>
        <taxon>Accipitrinae</taxon>
        <taxon>Buteo</taxon>
    </lineage>
</organism>
<evidence type="ECO:0000256" key="6">
    <source>
        <dbReference type="SAM" id="Phobius"/>
    </source>
</evidence>
<dbReference type="PANTHER" id="PTHR21419:SF7">
    <property type="entry name" value="PROTEIN FAM234A"/>
    <property type="match status" value="1"/>
</dbReference>
<evidence type="ECO:0000313" key="8">
    <source>
        <dbReference type="Ensembl" id="ENSBJAP00000016122.1"/>
    </source>
</evidence>
<evidence type="ECO:0000256" key="3">
    <source>
        <dbReference type="ARBA" id="ARBA00022989"/>
    </source>
</evidence>
<dbReference type="GO" id="GO:0009986">
    <property type="term" value="C:cell surface"/>
    <property type="evidence" value="ECO:0007669"/>
    <property type="project" value="TreeGrafter"/>
</dbReference>
<keyword evidence="2 6" id="KW-0812">Transmembrane</keyword>
<name>A0A8C0HN37_9AVES</name>
<dbReference type="Pfam" id="PF23727">
    <property type="entry name" value="Beta-prop_FAM234A_B"/>
    <property type="match status" value="3"/>
</dbReference>
<evidence type="ECO:0000259" key="7">
    <source>
        <dbReference type="Pfam" id="PF23727"/>
    </source>
</evidence>
<evidence type="ECO:0000256" key="2">
    <source>
        <dbReference type="ARBA" id="ARBA00022692"/>
    </source>
</evidence>
<dbReference type="InterPro" id="IPR055409">
    <property type="entry name" value="Beta-prop_FAM234A_B"/>
</dbReference>
<evidence type="ECO:0000313" key="9">
    <source>
        <dbReference type="Proteomes" id="UP000694555"/>
    </source>
</evidence>
<dbReference type="GO" id="GO:0016020">
    <property type="term" value="C:membrane"/>
    <property type="evidence" value="ECO:0007669"/>
    <property type="project" value="UniProtKB-SubCell"/>
</dbReference>
<keyword evidence="9" id="KW-1185">Reference proteome</keyword>
<feature type="transmembrane region" description="Helical" evidence="6">
    <location>
        <begin position="49"/>
        <end position="69"/>
    </location>
</feature>
<dbReference type="InterPro" id="IPR045232">
    <property type="entry name" value="FAM234"/>
</dbReference>
<keyword evidence="4 6" id="KW-0472">Membrane</keyword>
<reference evidence="8" key="1">
    <citation type="submission" date="2025-08" db="UniProtKB">
        <authorList>
            <consortium name="Ensembl"/>
        </authorList>
    </citation>
    <scope>IDENTIFICATION</scope>
</reference>
<feature type="domain" description="FAM234A/B beta-propeller" evidence="7">
    <location>
        <begin position="81"/>
        <end position="232"/>
    </location>
</feature>
<comment type="subcellular location">
    <subcellularLocation>
        <location evidence="1">Membrane</location>
        <topology evidence="1">Single-pass membrane protein</topology>
    </subcellularLocation>
</comment>
<reference evidence="8" key="2">
    <citation type="submission" date="2025-09" db="UniProtKB">
        <authorList>
            <consortium name="Ensembl"/>
        </authorList>
    </citation>
    <scope>IDENTIFICATION</scope>
</reference>